<feature type="compositionally biased region" description="Polar residues" evidence="1">
    <location>
        <begin position="612"/>
        <end position="632"/>
    </location>
</feature>
<dbReference type="Gene3D" id="1.25.10.10">
    <property type="entry name" value="Leucine-rich Repeat Variant"/>
    <property type="match status" value="1"/>
</dbReference>
<dbReference type="EMBL" id="MU004231">
    <property type="protein sequence ID" value="KAF2673260.1"/>
    <property type="molecule type" value="Genomic_DNA"/>
</dbReference>
<dbReference type="SUPFAM" id="SSF48371">
    <property type="entry name" value="ARM repeat"/>
    <property type="match status" value="1"/>
</dbReference>
<dbReference type="GO" id="GO:0005737">
    <property type="term" value="C:cytoplasm"/>
    <property type="evidence" value="ECO:0007669"/>
    <property type="project" value="TreeGrafter"/>
</dbReference>
<feature type="compositionally biased region" description="Low complexity" evidence="1">
    <location>
        <begin position="746"/>
        <end position="756"/>
    </location>
</feature>
<sequence length="778" mass="84814">MDFLKSAVASAISKGPAFPYSFDDRIDTDASIWTLHNSTKREDGSKCSVFAFDVTANKSRLPLARNAVRKLRTLRHPGVIRVLDTVETETYIYVATERVTPLSWHAKRKSLSQETIKWGLHSVAKTVGFINNEATSVHGYIRTSTVFTTESGEWKLGGFEVLSSMKEEDAIIYNYGSLTPDSGRYSPPEIGKAGWGSIKSGPVHAIDAYLFGILMYEVFNSSYMGTDQLTQPKLVPVSMQPSYKRLISANPKVRLSVGAFLDQGMRSGGFFETPLIRLTDGIENLGVKDETERDELLEQLEGVSEDFPEDFFKVKVLPELVKSVEFGGGGPRVFSVIMKISSKLSEEEYEQRLNPVIVRLFASPDRALRVCLLDNLPQMIDHLPQKLVSNSIWPQMVAGFTDIAPLVREQTVKAVLVVVPKLTDRIINGELLRHLAKTANDEQAGIRTNTTICLGKIARNLGSGSRTKVLTAAFARALRDPFVHARNAALMALAATADVYSDEECATKILPGLCPSLIDKEKMIRDQTSKTMEIFMHRVRKYAQTLPDTISPPPGAAANTQANQPRMGAAQAEGAGWTGWAISSFTNKIASVSGQMQDAPNGATDDRPSSVPPLSNAQRPPPSTTSLKSLQSGPAVMKSSKPNPFAISAAPEKASEPDDDLDNGWDDAENAWGDGGDADNDVDPWAPASTEKAPASFASYDDKGEPDFEGWLSAQSKSKLPSKKPLPKGLTKTAKPHLSKANSTGTAVPKKTVAAPAKKKEEPKKAEEEDEGWGDEWD</sequence>
<dbReference type="GO" id="GO:0006409">
    <property type="term" value="P:tRNA export from nucleus"/>
    <property type="evidence" value="ECO:0007669"/>
    <property type="project" value="TreeGrafter"/>
</dbReference>
<dbReference type="Gene3D" id="3.30.200.20">
    <property type="entry name" value="Phosphorylase Kinase, domain 1"/>
    <property type="match status" value="1"/>
</dbReference>
<dbReference type="InterPro" id="IPR001245">
    <property type="entry name" value="Ser-Thr/Tyr_kinase_cat_dom"/>
</dbReference>
<protein>
    <submittedName>
        <fullName evidence="3">Protein kinase</fullName>
    </submittedName>
</protein>
<feature type="region of interest" description="Disordered" evidence="1">
    <location>
        <begin position="546"/>
        <end position="574"/>
    </location>
</feature>
<dbReference type="PANTHER" id="PTHR12984">
    <property type="entry name" value="SCY1-RELATED S/T PROTEIN KINASE-LIKE"/>
    <property type="match status" value="1"/>
</dbReference>
<keyword evidence="4" id="KW-1185">Reference proteome</keyword>
<dbReference type="GO" id="GO:0004672">
    <property type="term" value="F:protein kinase activity"/>
    <property type="evidence" value="ECO:0007669"/>
    <property type="project" value="InterPro"/>
</dbReference>
<dbReference type="InterPro" id="IPR051177">
    <property type="entry name" value="CIK-Related_Protein"/>
</dbReference>
<name>A0A6A6UNA5_9PEZI</name>
<dbReference type="PROSITE" id="PS50011">
    <property type="entry name" value="PROTEIN_KINASE_DOM"/>
    <property type="match status" value="1"/>
</dbReference>
<keyword evidence="3" id="KW-0808">Transferase</keyword>
<feature type="compositionally biased region" description="Basic and acidic residues" evidence="1">
    <location>
        <begin position="758"/>
        <end position="767"/>
    </location>
</feature>
<feature type="compositionally biased region" description="Acidic residues" evidence="1">
    <location>
        <begin position="768"/>
        <end position="778"/>
    </location>
</feature>
<proteinExistence type="predicted"/>
<feature type="domain" description="Protein kinase" evidence="2">
    <location>
        <begin position="20"/>
        <end position="312"/>
    </location>
</feature>
<dbReference type="PANTHER" id="PTHR12984:SF3">
    <property type="entry name" value="N-TERMINAL KINASE-LIKE PROTEIN"/>
    <property type="match status" value="1"/>
</dbReference>
<dbReference type="OrthoDB" id="447103at2759"/>
<evidence type="ECO:0000259" key="2">
    <source>
        <dbReference type="PROSITE" id="PS50011"/>
    </source>
</evidence>
<gene>
    <name evidence="3" type="ORF">BT63DRAFT_151636</name>
</gene>
<dbReference type="InterPro" id="IPR011989">
    <property type="entry name" value="ARM-like"/>
</dbReference>
<keyword evidence="3" id="KW-0418">Kinase</keyword>
<accession>A0A6A6UNA5</accession>
<evidence type="ECO:0000313" key="4">
    <source>
        <dbReference type="Proteomes" id="UP000799302"/>
    </source>
</evidence>
<dbReference type="Proteomes" id="UP000799302">
    <property type="component" value="Unassembled WGS sequence"/>
</dbReference>
<feature type="compositionally biased region" description="Acidic residues" evidence="1">
    <location>
        <begin position="657"/>
        <end position="669"/>
    </location>
</feature>
<organism evidence="3 4">
    <name type="scientific">Microthyrium microscopicum</name>
    <dbReference type="NCBI Taxonomy" id="703497"/>
    <lineage>
        <taxon>Eukaryota</taxon>
        <taxon>Fungi</taxon>
        <taxon>Dikarya</taxon>
        <taxon>Ascomycota</taxon>
        <taxon>Pezizomycotina</taxon>
        <taxon>Dothideomycetes</taxon>
        <taxon>Dothideomycetes incertae sedis</taxon>
        <taxon>Microthyriales</taxon>
        <taxon>Microthyriaceae</taxon>
        <taxon>Microthyrium</taxon>
    </lineage>
</organism>
<dbReference type="InterPro" id="IPR000719">
    <property type="entry name" value="Prot_kinase_dom"/>
</dbReference>
<evidence type="ECO:0000313" key="3">
    <source>
        <dbReference type="EMBL" id="KAF2673260.1"/>
    </source>
</evidence>
<reference evidence="3" key="1">
    <citation type="journal article" date="2020" name="Stud. Mycol.">
        <title>101 Dothideomycetes genomes: a test case for predicting lifestyles and emergence of pathogens.</title>
        <authorList>
            <person name="Haridas S."/>
            <person name="Albert R."/>
            <person name="Binder M."/>
            <person name="Bloem J."/>
            <person name="Labutti K."/>
            <person name="Salamov A."/>
            <person name="Andreopoulos B."/>
            <person name="Baker S."/>
            <person name="Barry K."/>
            <person name="Bills G."/>
            <person name="Bluhm B."/>
            <person name="Cannon C."/>
            <person name="Castanera R."/>
            <person name="Culley D."/>
            <person name="Daum C."/>
            <person name="Ezra D."/>
            <person name="Gonzalez J."/>
            <person name="Henrissat B."/>
            <person name="Kuo A."/>
            <person name="Liang C."/>
            <person name="Lipzen A."/>
            <person name="Lutzoni F."/>
            <person name="Magnuson J."/>
            <person name="Mondo S."/>
            <person name="Nolan M."/>
            <person name="Ohm R."/>
            <person name="Pangilinan J."/>
            <person name="Park H.-J."/>
            <person name="Ramirez L."/>
            <person name="Alfaro M."/>
            <person name="Sun H."/>
            <person name="Tritt A."/>
            <person name="Yoshinaga Y."/>
            <person name="Zwiers L.-H."/>
            <person name="Turgeon B."/>
            <person name="Goodwin S."/>
            <person name="Spatafora J."/>
            <person name="Crous P."/>
            <person name="Grigoriev I."/>
        </authorList>
    </citation>
    <scope>NUCLEOTIDE SEQUENCE</scope>
    <source>
        <strain evidence="3">CBS 115976</strain>
    </source>
</reference>
<dbReference type="InterPro" id="IPR016024">
    <property type="entry name" value="ARM-type_fold"/>
</dbReference>
<feature type="region of interest" description="Disordered" evidence="1">
    <location>
        <begin position="594"/>
        <end position="778"/>
    </location>
</feature>
<dbReference type="AlphaFoldDB" id="A0A6A6UNA5"/>
<dbReference type="SUPFAM" id="SSF56112">
    <property type="entry name" value="Protein kinase-like (PK-like)"/>
    <property type="match status" value="1"/>
</dbReference>
<dbReference type="InterPro" id="IPR011009">
    <property type="entry name" value="Kinase-like_dom_sf"/>
</dbReference>
<evidence type="ECO:0000256" key="1">
    <source>
        <dbReference type="SAM" id="MobiDB-lite"/>
    </source>
</evidence>
<dbReference type="Gene3D" id="1.10.510.10">
    <property type="entry name" value="Transferase(Phosphotransferase) domain 1"/>
    <property type="match status" value="1"/>
</dbReference>
<dbReference type="Pfam" id="PF07714">
    <property type="entry name" value="PK_Tyr_Ser-Thr"/>
    <property type="match status" value="1"/>
</dbReference>
<dbReference type="GO" id="GO:0005524">
    <property type="term" value="F:ATP binding"/>
    <property type="evidence" value="ECO:0007669"/>
    <property type="project" value="InterPro"/>
</dbReference>